<feature type="active site" description="Proton donor/acceptor" evidence="5">
    <location>
        <position position="97"/>
    </location>
</feature>
<dbReference type="InterPro" id="IPR006095">
    <property type="entry name" value="Glu/Leu/Phe/Val/Trp_DH"/>
</dbReference>
<dbReference type="EMBL" id="LNYC01000017">
    <property type="protein sequence ID" value="KTD02891.1"/>
    <property type="molecule type" value="Genomic_DNA"/>
</dbReference>
<dbReference type="PIRSF" id="PIRSF000188">
    <property type="entry name" value="Phe_leu_dh"/>
    <property type="match status" value="1"/>
</dbReference>
<dbReference type="PANTHER" id="PTHR42722">
    <property type="entry name" value="LEUCINE DEHYDROGENASE"/>
    <property type="match status" value="1"/>
</dbReference>
<dbReference type="PRINTS" id="PR00082">
    <property type="entry name" value="GLFDHDRGNASE"/>
</dbReference>
<keyword evidence="6" id="KW-0547">Nucleotide-binding</keyword>
<feature type="binding site" evidence="6">
    <location>
        <begin position="194"/>
        <end position="199"/>
    </location>
    <ligand>
        <name>NAD(+)</name>
        <dbReference type="ChEBI" id="CHEBI:57540"/>
    </ligand>
</feature>
<dbReference type="Gene3D" id="3.40.50.10860">
    <property type="entry name" value="Leucine Dehydrogenase, chain A, domain 1"/>
    <property type="match status" value="1"/>
</dbReference>
<dbReference type="CDD" id="cd01075">
    <property type="entry name" value="NAD_bind_Leu_Phe_Val_DH"/>
    <property type="match status" value="1"/>
</dbReference>
<evidence type="ECO:0000313" key="10">
    <source>
        <dbReference type="Proteomes" id="UP000054785"/>
    </source>
</evidence>
<dbReference type="GO" id="GO:0006520">
    <property type="term" value="P:amino acid metabolic process"/>
    <property type="evidence" value="ECO:0007669"/>
    <property type="project" value="InterPro"/>
</dbReference>
<dbReference type="SUPFAM" id="SSF51735">
    <property type="entry name" value="NAD(P)-binding Rossmann-fold domains"/>
    <property type="match status" value="1"/>
</dbReference>
<dbReference type="STRING" id="45065.Lgee_0626"/>
<dbReference type="InterPro" id="IPR016211">
    <property type="entry name" value="Glu/Phe/Leu/Val/Trp_DH_bac/arc"/>
</dbReference>
<proteinExistence type="inferred from homology"/>
<evidence type="ECO:0000313" key="9">
    <source>
        <dbReference type="EMBL" id="KTD02891.1"/>
    </source>
</evidence>
<evidence type="ECO:0000256" key="3">
    <source>
        <dbReference type="ARBA" id="ARBA00023002"/>
    </source>
</evidence>
<comment type="similarity">
    <text evidence="2 7">Belongs to the Glu/Leu/Phe/Val dehydrogenases family.</text>
</comment>
<organism evidence="9 10">
    <name type="scientific">Legionella geestiana</name>
    <dbReference type="NCBI Taxonomy" id="45065"/>
    <lineage>
        <taxon>Bacteria</taxon>
        <taxon>Pseudomonadati</taxon>
        <taxon>Pseudomonadota</taxon>
        <taxon>Gammaproteobacteria</taxon>
        <taxon>Legionellales</taxon>
        <taxon>Legionellaceae</taxon>
        <taxon>Legionella</taxon>
    </lineage>
</organism>
<comment type="function">
    <text evidence="1">Catalyzes the reversible oxidative deamination of glutamate to alpha-ketoglutarate and ammonia.</text>
</comment>
<evidence type="ECO:0000256" key="5">
    <source>
        <dbReference type="PIRSR" id="PIRSR000188-1"/>
    </source>
</evidence>
<dbReference type="Pfam" id="PF02812">
    <property type="entry name" value="ELFV_dehydrog_N"/>
    <property type="match status" value="1"/>
</dbReference>
<dbReference type="SUPFAM" id="SSF53223">
    <property type="entry name" value="Aminoacid dehydrogenase-like, N-terminal domain"/>
    <property type="match status" value="1"/>
</dbReference>
<keyword evidence="4 6" id="KW-0520">NAD</keyword>
<evidence type="ECO:0000256" key="4">
    <source>
        <dbReference type="ARBA" id="ARBA00023027"/>
    </source>
</evidence>
<dbReference type="InterPro" id="IPR036291">
    <property type="entry name" value="NAD(P)-bd_dom_sf"/>
</dbReference>
<dbReference type="Proteomes" id="UP000054785">
    <property type="component" value="Unassembled WGS sequence"/>
</dbReference>
<name>A0A0W0U5J0_9GAMM</name>
<dbReference type="InterPro" id="IPR006096">
    <property type="entry name" value="Glu/Leu/Phe/Val/Trp_DH_C"/>
</dbReference>
<keyword evidence="10" id="KW-1185">Reference proteome</keyword>
<dbReference type="InterPro" id="IPR006097">
    <property type="entry name" value="Glu/Leu/Phe/Val/Trp_DH_dimer"/>
</dbReference>
<sequence>MMTAEHVVPHAAHTATEDDFLDYALSHGFGDLHFRVDPKTGMKAIIALHSTKLGPALGGCRFIEYPDTAHALQDAMRLARGMSYKAASVNLPLGGGKSVIIKPRGSFDREALFHAFGEFVNDIGGRYITALDSGTELTDMEIIAEHTPYVASLARLKGDPSPWTAQGVFRGIQAAVAFKLGKNQLNGLHIAIQGLGHVGYNLARSLHEAGVKLTVADVVPAQVERAVREFGAESVSTADIHKVRADVFAPCALGAILNEQTIPELQTSIIAGGANNQLAHSWHGKLLADRGILYAPDYVINAGGLIFAASQYLHTPQKEAEDQLNHIGTTLQEIFERANREQRTTSEIADTLAQEKIAG</sequence>
<gene>
    <name evidence="9" type="ORF">Lgee_0626</name>
</gene>
<dbReference type="GO" id="GO:0016639">
    <property type="term" value="F:oxidoreductase activity, acting on the CH-NH2 group of donors, NAD or NADP as acceptor"/>
    <property type="evidence" value="ECO:0007669"/>
    <property type="project" value="InterPro"/>
</dbReference>
<dbReference type="SMART" id="SM00839">
    <property type="entry name" value="ELFV_dehydrog"/>
    <property type="match status" value="1"/>
</dbReference>
<dbReference type="InterPro" id="IPR046346">
    <property type="entry name" value="Aminoacid_DH-like_N_sf"/>
</dbReference>
<protein>
    <submittedName>
        <fullName evidence="9">Leucine dehydrogenase</fullName>
    </submittedName>
</protein>
<dbReference type="Gene3D" id="3.40.50.720">
    <property type="entry name" value="NAD(P)-binding Rossmann-like Domain"/>
    <property type="match status" value="1"/>
</dbReference>
<keyword evidence="3 7" id="KW-0560">Oxidoreductase</keyword>
<evidence type="ECO:0000256" key="2">
    <source>
        <dbReference type="ARBA" id="ARBA00006382"/>
    </source>
</evidence>
<evidence type="ECO:0000256" key="1">
    <source>
        <dbReference type="ARBA" id="ARBA00003868"/>
    </source>
</evidence>
<evidence type="ECO:0000256" key="6">
    <source>
        <dbReference type="PIRSR" id="PIRSR000188-2"/>
    </source>
</evidence>
<dbReference type="Pfam" id="PF00208">
    <property type="entry name" value="ELFV_dehydrog"/>
    <property type="match status" value="1"/>
</dbReference>
<dbReference type="PATRIC" id="fig|45065.4.peg.665"/>
<reference evidence="9 10" key="1">
    <citation type="submission" date="2015-11" db="EMBL/GenBank/DDBJ databases">
        <title>Genomic analysis of 38 Legionella species identifies large and diverse effector repertoires.</title>
        <authorList>
            <person name="Burstein D."/>
            <person name="Amaro F."/>
            <person name="Zusman T."/>
            <person name="Lifshitz Z."/>
            <person name="Cohen O."/>
            <person name="Gilbert J.A."/>
            <person name="Pupko T."/>
            <person name="Shuman H.A."/>
            <person name="Segal G."/>
        </authorList>
    </citation>
    <scope>NUCLEOTIDE SEQUENCE [LARGE SCALE GENOMIC DNA]</scope>
    <source>
        <strain evidence="9 10">ATCC 49504</strain>
    </source>
</reference>
<feature type="domain" description="Glutamate/phenylalanine/leucine/valine/L-tryptophan dehydrogenase C-terminal" evidence="8">
    <location>
        <begin position="158"/>
        <end position="359"/>
    </location>
</feature>
<accession>A0A0W0U5J0</accession>
<dbReference type="GO" id="GO:0000166">
    <property type="term" value="F:nucleotide binding"/>
    <property type="evidence" value="ECO:0007669"/>
    <property type="project" value="UniProtKB-KW"/>
</dbReference>
<dbReference type="PANTHER" id="PTHR42722:SF1">
    <property type="entry name" value="VALINE DEHYDROGENASE"/>
    <property type="match status" value="1"/>
</dbReference>
<comment type="caution">
    <text evidence="9">The sequence shown here is derived from an EMBL/GenBank/DDBJ whole genome shotgun (WGS) entry which is preliminary data.</text>
</comment>
<evidence type="ECO:0000256" key="7">
    <source>
        <dbReference type="RuleBase" id="RU004417"/>
    </source>
</evidence>
<dbReference type="AlphaFoldDB" id="A0A0W0U5J0"/>
<evidence type="ECO:0000259" key="8">
    <source>
        <dbReference type="SMART" id="SM00839"/>
    </source>
</evidence>